<evidence type="ECO:0000313" key="9">
    <source>
        <dbReference type="EMBL" id="KAI6645662.1"/>
    </source>
</evidence>
<dbReference type="EMBL" id="JAKMXF010000365">
    <property type="protein sequence ID" value="KAI6645662.1"/>
    <property type="molecule type" value="Genomic_DNA"/>
</dbReference>
<evidence type="ECO:0000256" key="1">
    <source>
        <dbReference type="ARBA" id="ARBA00000724"/>
    </source>
</evidence>
<dbReference type="Proteomes" id="UP001165289">
    <property type="component" value="Unassembled WGS sequence"/>
</dbReference>
<organism evidence="9 10">
    <name type="scientific">Oopsacas minuta</name>
    <dbReference type="NCBI Taxonomy" id="111878"/>
    <lineage>
        <taxon>Eukaryota</taxon>
        <taxon>Metazoa</taxon>
        <taxon>Porifera</taxon>
        <taxon>Hexactinellida</taxon>
        <taxon>Hexasterophora</taxon>
        <taxon>Lyssacinosida</taxon>
        <taxon>Leucopsacidae</taxon>
        <taxon>Oopsacas</taxon>
    </lineage>
</organism>
<evidence type="ECO:0000313" key="10">
    <source>
        <dbReference type="Proteomes" id="UP001165289"/>
    </source>
</evidence>
<sequence length="313" mass="35728">MASVHISSVEDTNDEATSCKKLANDLGYFTDPFLKYFCKECPKRSPEINRGYYARYIGMQECVDKFIGKTIGRSPQIVNLGAGFDTLFWRLASCYDNEDMPVVFEVDLHTVTSRKCLHIKTKKHLISLVEKFGKASIAKGELHSDKYHLISCDIQNTSKMELRLISSGLDKDKPILFLCECLLVYIPCIFVQELVTWVAHNFHTSQFVSYGPVNLSDTFGEVMENNLKRSRCDLLGADLCKSLDTQLDLIKPFQKRGVVTMDNVYRNVQDKERRRIEKIELMDEIEPFYQLLSHYCVTIGVNDTSSIGLSTVL</sequence>
<keyword evidence="5 7" id="KW-0808">Transferase</keyword>
<dbReference type="SUPFAM" id="SSF53335">
    <property type="entry name" value="S-adenosyl-L-methionine-dependent methyltransferases"/>
    <property type="match status" value="1"/>
</dbReference>
<evidence type="ECO:0000256" key="7">
    <source>
        <dbReference type="PIRNR" id="PIRNR016305"/>
    </source>
</evidence>
<dbReference type="InterPro" id="IPR016651">
    <property type="entry name" value="LCMT1"/>
</dbReference>
<proteinExistence type="inferred from homology"/>
<dbReference type="InterPro" id="IPR007213">
    <property type="entry name" value="Ppm1/Ppm2/Tcmp"/>
</dbReference>
<protein>
    <recommendedName>
        <fullName evidence="7">Leucine carboxyl methyltransferase 1</fullName>
        <ecNumber evidence="7">2.1.1.233</ecNumber>
    </recommendedName>
</protein>
<dbReference type="PIRSF" id="PIRSF016305">
    <property type="entry name" value="LCM_mtfrase"/>
    <property type="match status" value="1"/>
</dbReference>
<comment type="similarity">
    <text evidence="3 7">Belongs to the methyltransferase superfamily. LCMT family.</text>
</comment>
<keyword evidence="4 7" id="KW-0489">Methyltransferase</keyword>
<dbReference type="EC" id="2.1.1.233" evidence="7"/>
<evidence type="ECO:0000256" key="6">
    <source>
        <dbReference type="ARBA" id="ARBA00022691"/>
    </source>
</evidence>
<accession>A0AAV7J7X9</accession>
<feature type="binding site" evidence="8">
    <location>
        <begin position="153"/>
        <end position="154"/>
    </location>
    <ligand>
        <name>S-adenosyl-L-methionine</name>
        <dbReference type="ChEBI" id="CHEBI:59789"/>
    </ligand>
</feature>
<comment type="catalytic activity">
    <reaction evidence="1 7">
        <text>[phosphatase 2A protein]-C-terminal L-leucine + S-adenosyl-L-methionine = [phosphatase 2A protein]-C-terminal L-leucine methyl ester + S-adenosyl-L-homocysteine</text>
        <dbReference type="Rhea" id="RHEA:48544"/>
        <dbReference type="Rhea" id="RHEA-COMP:12134"/>
        <dbReference type="Rhea" id="RHEA-COMP:12135"/>
        <dbReference type="ChEBI" id="CHEBI:57856"/>
        <dbReference type="ChEBI" id="CHEBI:59789"/>
        <dbReference type="ChEBI" id="CHEBI:90516"/>
        <dbReference type="ChEBI" id="CHEBI:90517"/>
        <dbReference type="EC" id="2.1.1.233"/>
    </reaction>
</comment>
<keyword evidence="6 7" id="KW-0949">S-adenosyl-L-methionine</keyword>
<dbReference type="Gene3D" id="3.40.50.150">
    <property type="entry name" value="Vaccinia Virus protein VP39"/>
    <property type="match status" value="1"/>
</dbReference>
<evidence type="ECO:0000256" key="8">
    <source>
        <dbReference type="PIRSR" id="PIRSR016305-1"/>
    </source>
</evidence>
<comment type="function">
    <text evidence="2 7">Methylates the carboxyl group of the C-terminal leucine residue of protein phosphatase 2A catalytic subunits to form alpha-leucine ester residues.</text>
</comment>
<feature type="binding site" evidence="8">
    <location>
        <position position="180"/>
    </location>
    <ligand>
        <name>S-adenosyl-L-methionine</name>
        <dbReference type="ChEBI" id="CHEBI:59789"/>
    </ligand>
</feature>
<dbReference type="AlphaFoldDB" id="A0AAV7J7X9"/>
<name>A0AAV7J7X9_9METZ</name>
<dbReference type="GO" id="GO:0032259">
    <property type="term" value="P:methylation"/>
    <property type="evidence" value="ECO:0007669"/>
    <property type="project" value="UniProtKB-KW"/>
</dbReference>
<feature type="binding site" evidence="8">
    <location>
        <position position="81"/>
    </location>
    <ligand>
        <name>S-adenosyl-L-methionine</name>
        <dbReference type="ChEBI" id="CHEBI:59789"/>
    </ligand>
</feature>
<dbReference type="PANTHER" id="PTHR13600">
    <property type="entry name" value="LEUCINE CARBOXYL METHYLTRANSFERASE"/>
    <property type="match status" value="1"/>
</dbReference>
<reference evidence="9 10" key="1">
    <citation type="journal article" date="2023" name="BMC Biol.">
        <title>The compact genome of the sponge Oopsacas minuta (Hexactinellida) is lacking key metazoan core genes.</title>
        <authorList>
            <person name="Santini S."/>
            <person name="Schenkelaars Q."/>
            <person name="Jourda C."/>
            <person name="Duchesne M."/>
            <person name="Belahbib H."/>
            <person name="Rocher C."/>
            <person name="Selva M."/>
            <person name="Riesgo A."/>
            <person name="Vervoort M."/>
            <person name="Leys S.P."/>
            <person name="Kodjabachian L."/>
            <person name="Le Bivic A."/>
            <person name="Borchiellini C."/>
            <person name="Claverie J.M."/>
            <person name="Renard E."/>
        </authorList>
    </citation>
    <scope>NUCLEOTIDE SEQUENCE [LARGE SCALE GENOMIC DNA]</scope>
    <source>
        <strain evidence="9">SPO-2</strain>
    </source>
</reference>
<gene>
    <name evidence="9" type="ORF">LOD99_12925</name>
</gene>
<feature type="binding site" evidence="8">
    <location>
        <position position="55"/>
    </location>
    <ligand>
        <name>S-adenosyl-L-methionine</name>
        <dbReference type="ChEBI" id="CHEBI:59789"/>
    </ligand>
</feature>
<evidence type="ECO:0000256" key="4">
    <source>
        <dbReference type="ARBA" id="ARBA00022603"/>
    </source>
</evidence>
<evidence type="ECO:0000256" key="3">
    <source>
        <dbReference type="ARBA" id="ARBA00010703"/>
    </source>
</evidence>
<dbReference type="GO" id="GO:0018423">
    <property type="term" value="F:protein C-terminal leucine carboxyl O-methyltransferase activity"/>
    <property type="evidence" value="ECO:0007669"/>
    <property type="project" value="UniProtKB-EC"/>
</dbReference>
<dbReference type="PANTHER" id="PTHR13600:SF33">
    <property type="entry name" value="LEUCINE CARBOXYL METHYLTRANSFERASE 1"/>
    <property type="match status" value="1"/>
</dbReference>
<keyword evidence="10" id="KW-1185">Reference proteome</keyword>
<evidence type="ECO:0000256" key="2">
    <source>
        <dbReference type="ARBA" id="ARBA00003455"/>
    </source>
</evidence>
<evidence type="ECO:0000256" key="5">
    <source>
        <dbReference type="ARBA" id="ARBA00022679"/>
    </source>
</evidence>
<dbReference type="GO" id="GO:0005829">
    <property type="term" value="C:cytosol"/>
    <property type="evidence" value="ECO:0007669"/>
    <property type="project" value="TreeGrafter"/>
</dbReference>
<dbReference type="Pfam" id="PF04072">
    <property type="entry name" value="LCM"/>
    <property type="match status" value="1"/>
</dbReference>
<dbReference type="InterPro" id="IPR029063">
    <property type="entry name" value="SAM-dependent_MTases_sf"/>
</dbReference>
<comment type="caution">
    <text evidence="9">The sequence shown here is derived from an EMBL/GenBank/DDBJ whole genome shotgun (WGS) entry which is preliminary data.</text>
</comment>